<reference evidence="2" key="1">
    <citation type="journal article" date="2021" name="PeerJ">
        <title>Extensive microbial diversity within the chicken gut microbiome revealed by metagenomics and culture.</title>
        <authorList>
            <person name="Gilroy R."/>
            <person name="Ravi A."/>
            <person name="Getino M."/>
            <person name="Pursley I."/>
            <person name="Horton D.L."/>
            <person name="Alikhan N.F."/>
            <person name="Baker D."/>
            <person name="Gharbi K."/>
            <person name="Hall N."/>
            <person name="Watson M."/>
            <person name="Adriaenssens E.M."/>
            <person name="Foster-Nyarko E."/>
            <person name="Jarju S."/>
            <person name="Secka A."/>
            <person name="Antonio M."/>
            <person name="Oren A."/>
            <person name="Chaudhuri R.R."/>
            <person name="La Ragione R."/>
            <person name="Hildebrand F."/>
            <person name="Pallen M.J."/>
        </authorList>
    </citation>
    <scope>NUCLEOTIDE SEQUENCE</scope>
    <source>
        <strain evidence="2">CHK188-4685</strain>
    </source>
</reference>
<name>A0A9D2L7J6_9FIRM</name>
<gene>
    <name evidence="2" type="ORF">H9716_05475</name>
</gene>
<dbReference type="Gene3D" id="3.90.550.10">
    <property type="entry name" value="Spore Coat Polysaccharide Biosynthesis Protein SpsA, Chain A"/>
    <property type="match status" value="1"/>
</dbReference>
<dbReference type="InterPro" id="IPR029044">
    <property type="entry name" value="Nucleotide-diphossugar_trans"/>
</dbReference>
<dbReference type="EMBL" id="DWYS01000064">
    <property type="protein sequence ID" value="HJB07300.1"/>
    <property type="molecule type" value="Genomic_DNA"/>
</dbReference>
<comment type="caution">
    <text evidence="2">The sequence shown here is derived from an EMBL/GenBank/DDBJ whole genome shotgun (WGS) entry which is preliminary data.</text>
</comment>
<sequence>MKETTLVIMAAGIGSRFGGGIKQLAPVGPGGEIIMDYSIHDALEAGFNKIVFIIRKDLEKDFKEIIGNRIEKLAPVAYAYQELDDLPEGYQVPEGRKKPWGTGQAVLTIKGLVKGPFLVINADDYYGKEGFRQIHDYMVQEMKEDGDVYDICMGAFVLANTLSDNGAVTRGVCRVSGDGILENVTETYEIRMTGQGLEARDEEGNPVTLDPGQPVSMNMWGLPESFLEELEKGFPKFLDQVPEGDIKAEYLLPKIIDQLVQSGKARVKVLRTPDKWFGVTYKEDKQAVVDAIRELIRQGVYKEKLFG</sequence>
<reference evidence="2" key="2">
    <citation type="submission" date="2021-04" db="EMBL/GenBank/DDBJ databases">
        <authorList>
            <person name="Gilroy R."/>
        </authorList>
    </citation>
    <scope>NUCLEOTIDE SEQUENCE</scope>
    <source>
        <strain evidence="2">CHK188-4685</strain>
    </source>
</reference>
<dbReference type="Pfam" id="PF00483">
    <property type="entry name" value="NTP_transferase"/>
    <property type="match status" value="1"/>
</dbReference>
<evidence type="ECO:0000313" key="2">
    <source>
        <dbReference type="EMBL" id="HJB07300.1"/>
    </source>
</evidence>
<protein>
    <submittedName>
        <fullName evidence="2">Nucleotidyltransferase</fullName>
    </submittedName>
</protein>
<accession>A0A9D2L7J6</accession>
<evidence type="ECO:0000313" key="3">
    <source>
        <dbReference type="Proteomes" id="UP000886804"/>
    </source>
</evidence>
<dbReference type="AlphaFoldDB" id="A0A9D2L7J6"/>
<proteinExistence type="predicted"/>
<dbReference type="Proteomes" id="UP000886804">
    <property type="component" value="Unassembled WGS sequence"/>
</dbReference>
<feature type="domain" description="Nucleotidyl transferase" evidence="1">
    <location>
        <begin position="7"/>
        <end position="141"/>
    </location>
</feature>
<dbReference type="InterPro" id="IPR005835">
    <property type="entry name" value="NTP_transferase_dom"/>
</dbReference>
<organism evidence="2 3">
    <name type="scientific">Candidatus Enterocloster faecavium</name>
    <dbReference type="NCBI Taxonomy" id="2838560"/>
    <lineage>
        <taxon>Bacteria</taxon>
        <taxon>Bacillati</taxon>
        <taxon>Bacillota</taxon>
        <taxon>Clostridia</taxon>
        <taxon>Lachnospirales</taxon>
        <taxon>Lachnospiraceae</taxon>
        <taxon>Enterocloster</taxon>
    </lineage>
</organism>
<dbReference type="SUPFAM" id="SSF53448">
    <property type="entry name" value="Nucleotide-diphospho-sugar transferases"/>
    <property type="match status" value="1"/>
</dbReference>
<evidence type="ECO:0000259" key="1">
    <source>
        <dbReference type="Pfam" id="PF00483"/>
    </source>
</evidence>